<name>A0A437A0B9_ARTFL</name>
<evidence type="ECO:0000313" key="2">
    <source>
        <dbReference type="Proteomes" id="UP000283090"/>
    </source>
</evidence>
<dbReference type="EMBL" id="SAEB01000007">
    <property type="protein sequence ID" value="RVD84678.1"/>
    <property type="molecule type" value="Genomic_DNA"/>
</dbReference>
<dbReference type="RefSeq" id="XP_067490222.1">
    <property type="nucleotide sequence ID" value="XM_067635833.1"/>
</dbReference>
<sequence length="302" mass="33715">MEVFRPISMLARLGDDLDSGSWLQQKSPDLIGDCGTISPAQTGAQQWLYDLEEGIWEDTGSANTIPDRPRTPHFENVEILTSARMLEQLKTSIDPALDEQGGDDSNISKPDLDVNLLKRPAQVSEAVDENPVVNPSAGTIFNNLESRVQSRAGSRELQDIDEGQIQREDLAVIQSVLNDIINQVEEQQNTPAQEIQNEVIDQNQIPREEVMQEVVNEVINQNRVPREEVRDEVVVNEVVEQPVLQQNNPVPGGLGRIEEVDESEIRSQGAQSLANPSVDSKWDLTSALDELYGGRQPRWLMH</sequence>
<gene>
    <name evidence="1" type="ORF">DFL_006411</name>
</gene>
<dbReference type="AlphaFoldDB" id="A0A437A0B9"/>
<dbReference type="GeneID" id="93588722"/>
<dbReference type="VEuPathDB" id="FungiDB:DFL_006411"/>
<dbReference type="OrthoDB" id="5424573at2759"/>
<comment type="caution">
    <text evidence="1">The sequence shown here is derived from an EMBL/GenBank/DDBJ whole genome shotgun (WGS) entry which is preliminary data.</text>
</comment>
<reference evidence="1 2" key="1">
    <citation type="submission" date="2019-01" db="EMBL/GenBank/DDBJ databases">
        <title>Intercellular communication is required for trap formation in the nematode-trapping fungus Duddingtonia flagrans.</title>
        <authorList>
            <person name="Youssar L."/>
            <person name="Wernet V."/>
            <person name="Hensel N."/>
            <person name="Hildebrandt H.-G."/>
            <person name="Fischer R."/>
        </authorList>
    </citation>
    <scope>NUCLEOTIDE SEQUENCE [LARGE SCALE GENOMIC DNA]</scope>
    <source>
        <strain evidence="1 2">CBS H-5679</strain>
    </source>
</reference>
<evidence type="ECO:0000313" key="1">
    <source>
        <dbReference type="EMBL" id="RVD84678.1"/>
    </source>
</evidence>
<protein>
    <submittedName>
        <fullName evidence="1">Uncharacterized protein</fullName>
    </submittedName>
</protein>
<dbReference type="Proteomes" id="UP000283090">
    <property type="component" value="Unassembled WGS sequence"/>
</dbReference>
<organism evidence="1 2">
    <name type="scientific">Arthrobotrys flagrans</name>
    <name type="common">Nematode-trapping fungus</name>
    <name type="synonym">Trichothecium flagrans</name>
    <dbReference type="NCBI Taxonomy" id="97331"/>
    <lineage>
        <taxon>Eukaryota</taxon>
        <taxon>Fungi</taxon>
        <taxon>Dikarya</taxon>
        <taxon>Ascomycota</taxon>
        <taxon>Pezizomycotina</taxon>
        <taxon>Orbiliomycetes</taxon>
        <taxon>Orbiliales</taxon>
        <taxon>Orbiliaceae</taxon>
        <taxon>Arthrobotrys</taxon>
    </lineage>
</organism>
<keyword evidence="2" id="KW-1185">Reference proteome</keyword>
<accession>A0A437A0B9</accession>
<proteinExistence type="predicted"/>